<keyword evidence="2" id="KW-1185">Reference proteome</keyword>
<organism evidence="1 2">
    <name type="scientific">Eleusine coracana subsp. coracana</name>
    <dbReference type="NCBI Taxonomy" id="191504"/>
    <lineage>
        <taxon>Eukaryota</taxon>
        <taxon>Viridiplantae</taxon>
        <taxon>Streptophyta</taxon>
        <taxon>Embryophyta</taxon>
        <taxon>Tracheophyta</taxon>
        <taxon>Spermatophyta</taxon>
        <taxon>Magnoliopsida</taxon>
        <taxon>Liliopsida</taxon>
        <taxon>Poales</taxon>
        <taxon>Poaceae</taxon>
        <taxon>PACMAD clade</taxon>
        <taxon>Chloridoideae</taxon>
        <taxon>Cynodonteae</taxon>
        <taxon>Eleusininae</taxon>
        <taxon>Eleusine</taxon>
    </lineage>
</organism>
<evidence type="ECO:0008006" key="3">
    <source>
        <dbReference type="Google" id="ProtNLM"/>
    </source>
</evidence>
<dbReference type="AlphaFoldDB" id="A0AAV5EU17"/>
<dbReference type="EMBL" id="BQKI01000079">
    <property type="protein sequence ID" value="GJN25999.1"/>
    <property type="molecule type" value="Genomic_DNA"/>
</dbReference>
<evidence type="ECO:0000313" key="2">
    <source>
        <dbReference type="Proteomes" id="UP001054889"/>
    </source>
</evidence>
<accession>A0AAV5EU17</accession>
<name>A0AAV5EU17_ELECO</name>
<reference evidence="1" key="1">
    <citation type="journal article" date="2018" name="DNA Res.">
        <title>Multiple hybrid de novo genome assembly of finger millet, an orphan allotetraploid crop.</title>
        <authorList>
            <person name="Hatakeyama M."/>
            <person name="Aluri S."/>
            <person name="Balachadran M.T."/>
            <person name="Sivarajan S.R."/>
            <person name="Patrignani A."/>
            <person name="Gruter S."/>
            <person name="Poveda L."/>
            <person name="Shimizu-Inatsugi R."/>
            <person name="Baeten J."/>
            <person name="Francoijs K.J."/>
            <person name="Nataraja K.N."/>
            <person name="Reddy Y.A.N."/>
            <person name="Phadnis S."/>
            <person name="Ravikumar R.L."/>
            <person name="Schlapbach R."/>
            <person name="Sreeman S.M."/>
            <person name="Shimizu K.K."/>
        </authorList>
    </citation>
    <scope>NUCLEOTIDE SEQUENCE</scope>
</reference>
<sequence>MTSYVFARQVWHEVLTPLGLQNLAPRRHTNSFAEWWRKAIKQVHRNKKGINTLIILTAWSLWRHKNSCVFEGARPTLPALLSMIKDEHRLWCLARAKGLRSLNMLE</sequence>
<evidence type="ECO:0000313" key="1">
    <source>
        <dbReference type="EMBL" id="GJN25999.1"/>
    </source>
</evidence>
<gene>
    <name evidence="1" type="primary">gb13891</name>
    <name evidence="1" type="ORF">PR202_gb13891</name>
</gene>
<dbReference type="Proteomes" id="UP001054889">
    <property type="component" value="Unassembled WGS sequence"/>
</dbReference>
<proteinExistence type="predicted"/>
<reference evidence="1" key="2">
    <citation type="submission" date="2021-12" db="EMBL/GenBank/DDBJ databases">
        <title>Resequencing data analysis of finger millet.</title>
        <authorList>
            <person name="Hatakeyama M."/>
            <person name="Aluri S."/>
            <person name="Balachadran M.T."/>
            <person name="Sivarajan S.R."/>
            <person name="Poveda L."/>
            <person name="Shimizu-Inatsugi R."/>
            <person name="Schlapbach R."/>
            <person name="Sreeman S.M."/>
            <person name="Shimizu K.K."/>
        </authorList>
    </citation>
    <scope>NUCLEOTIDE SEQUENCE</scope>
</reference>
<comment type="caution">
    <text evidence="1">The sequence shown here is derived from an EMBL/GenBank/DDBJ whole genome shotgun (WGS) entry which is preliminary data.</text>
</comment>
<protein>
    <recommendedName>
        <fullName evidence="3">Reverse transcriptase zinc-binding domain-containing protein</fullName>
    </recommendedName>
</protein>